<proteinExistence type="predicted"/>
<dbReference type="EMBL" id="GECZ01014462">
    <property type="protein sequence ID" value="JAS55307.1"/>
    <property type="molecule type" value="Transcribed_RNA"/>
</dbReference>
<feature type="domain" description="CHK kinase-like" evidence="1">
    <location>
        <begin position="123"/>
        <end position="312"/>
    </location>
</feature>
<evidence type="ECO:0000313" key="2">
    <source>
        <dbReference type="EMBL" id="JAS55307.1"/>
    </source>
</evidence>
<dbReference type="PANTHER" id="PTHR11012:SF56">
    <property type="entry name" value="CHK KINASE-LIKE DOMAIN-CONTAINING PROTEIN-RELATED"/>
    <property type="match status" value="1"/>
</dbReference>
<reference evidence="2" key="1">
    <citation type="submission" date="2015-11" db="EMBL/GenBank/DDBJ databases">
        <title>De novo transcriptome assembly of four potential Pierce s Disease insect vectors from Arizona vineyards.</title>
        <authorList>
            <person name="Tassone E.E."/>
        </authorList>
    </citation>
    <scope>NUCLEOTIDE SEQUENCE</scope>
</reference>
<dbReference type="SMART" id="SM00587">
    <property type="entry name" value="CHK"/>
    <property type="match status" value="1"/>
</dbReference>
<sequence>MDDGIPSWLDENFIAAALKGGLDKQPEVSIVSLKVDLSSSVEGFSSDIYKVRVNYRVGDSTQEHSKPLVVKVPDASGLINILLGPISCEKEFRHHRELLPKMMIKVNCAFAPQTFYSTVDKVIIMEDLKMDYHIIARNTQLDLEHCKLVLATLAKYHASSVALYSENKELIEFVGKELFFPEDGPLRQWVELGTKTLGESLQKQGYKEYADVFLSRADNIWDILVKSMKPQLGCLNVLNHGDLWLFNLFFKYNEIKEPVEVKFIDYQASRYTLPVMDLVYLIYGSAQPDVREHRQMELYNHYLVVLNGTLEELGRSERLTMKQLKEYMKLAIPWFIGIISFALSHMWSIDTKDEQSFDGLTTAEDFYSGKANPTILALLRGEVLNARLPVIMRQYLAIIES</sequence>
<organism evidence="2">
    <name type="scientific">Cuerna arida</name>
    <dbReference type="NCBI Taxonomy" id="1464854"/>
    <lineage>
        <taxon>Eukaryota</taxon>
        <taxon>Metazoa</taxon>
        <taxon>Ecdysozoa</taxon>
        <taxon>Arthropoda</taxon>
        <taxon>Hexapoda</taxon>
        <taxon>Insecta</taxon>
        <taxon>Pterygota</taxon>
        <taxon>Neoptera</taxon>
        <taxon>Paraneoptera</taxon>
        <taxon>Hemiptera</taxon>
        <taxon>Auchenorrhyncha</taxon>
        <taxon>Membracoidea</taxon>
        <taxon>Cicadellidae</taxon>
        <taxon>Cicadellinae</taxon>
        <taxon>Proconiini</taxon>
        <taxon>Cuerna</taxon>
    </lineage>
</organism>
<name>A0A1B6FYP0_9HEMI</name>
<dbReference type="SUPFAM" id="SSF56112">
    <property type="entry name" value="Protein kinase-like (PK-like)"/>
    <property type="match status" value="1"/>
</dbReference>
<dbReference type="InterPro" id="IPR004119">
    <property type="entry name" value="EcKL"/>
</dbReference>
<gene>
    <name evidence="2" type="ORF">g.11591</name>
</gene>
<dbReference type="PANTHER" id="PTHR11012">
    <property type="entry name" value="PROTEIN KINASE-LIKE DOMAIN-CONTAINING"/>
    <property type="match status" value="1"/>
</dbReference>
<dbReference type="Pfam" id="PF02958">
    <property type="entry name" value="EcKL"/>
    <property type="match status" value="1"/>
</dbReference>
<evidence type="ECO:0000259" key="1">
    <source>
        <dbReference type="SMART" id="SM00587"/>
    </source>
</evidence>
<dbReference type="InterPro" id="IPR011009">
    <property type="entry name" value="Kinase-like_dom_sf"/>
</dbReference>
<dbReference type="Gene3D" id="3.90.1200.10">
    <property type="match status" value="1"/>
</dbReference>
<dbReference type="AlphaFoldDB" id="A0A1B6FYP0"/>
<protein>
    <recommendedName>
        <fullName evidence="1">CHK kinase-like domain-containing protein</fullName>
    </recommendedName>
</protein>
<accession>A0A1B6FYP0</accession>
<dbReference type="InterPro" id="IPR015897">
    <property type="entry name" value="CHK_kinase-like"/>
</dbReference>